<feature type="compositionally biased region" description="Gly residues" evidence="1">
    <location>
        <begin position="44"/>
        <end position="55"/>
    </location>
</feature>
<name>A0A243QDF2_9ACTN</name>
<comment type="caution">
    <text evidence="2">The sequence shown here is derived from an EMBL/GenBank/DDBJ whole genome shotgun (WGS) entry which is preliminary data.</text>
</comment>
<protein>
    <submittedName>
        <fullName evidence="2">Uncharacterized protein</fullName>
    </submittedName>
</protein>
<dbReference type="AlphaFoldDB" id="A0A243QDF2"/>
<reference evidence="2 3" key="1">
    <citation type="submission" date="2017-05" db="EMBL/GenBank/DDBJ databases">
        <title>Biotechnological potential of actinobacteria isolated from South African environments.</title>
        <authorList>
            <person name="Le Roes-Hill M."/>
            <person name="Prins A."/>
            <person name="Durrell K.A."/>
        </authorList>
    </citation>
    <scope>NUCLEOTIDE SEQUENCE [LARGE SCALE GENOMIC DNA]</scope>
    <source>
        <strain evidence="2">M26</strain>
    </source>
</reference>
<sequence>VYLFEDLGAPQSVAALGFAVFSTAMTAGRFAGDGAEEDEEEGHGSAGVGGLPGRGVGHERPRGFSAQGRIQSWSVPVGGGWSLGGGPVCLGVCRPVLRWSCWWRGCGRRLGSCP</sequence>
<dbReference type="Proteomes" id="UP000194761">
    <property type="component" value="Unassembled WGS sequence"/>
</dbReference>
<dbReference type="EMBL" id="NGFP01000414">
    <property type="protein sequence ID" value="OUC79762.1"/>
    <property type="molecule type" value="Genomic_DNA"/>
</dbReference>
<keyword evidence="3" id="KW-1185">Reference proteome</keyword>
<organism evidence="2 3">
    <name type="scientific">Streptosporangium minutum</name>
    <dbReference type="NCBI Taxonomy" id="569862"/>
    <lineage>
        <taxon>Bacteria</taxon>
        <taxon>Bacillati</taxon>
        <taxon>Actinomycetota</taxon>
        <taxon>Actinomycetes</taxon>
        <taxon>Streptosporangiales</taxon>
        <taxon>Streptosporangiaceae</taxon>
        <taxon>Streptosporangium</taxon>
    </lineage>
</organism>
<gene>
    <name evidence="2" type="ORF">CA984_42810</name>
</gene>
<evidence type="ECO:0000313" key="2">
    <source>
        <dbReference type="EMBL" id="OUC79762.1"/>
    </source>
</evidence>
<accession>A0A243QDF2</accession>
<feature type="non-terminal residue" evidence="2">
    <location>
        <position position="1"/>
    </location>
</feature>
<proteinExistence type="predicted"/>
<evidence type="ECO:0000313" key="3">
    <source>
        <dbReference type="Proteomes" id="UP000194761"/>
    </source>
</evidence>
<feature type="region of interest" description="Disordered" evidence="1">
    <location>
        <begin position="31"/>
        <end position="63"/>
    </location>
</feature>
<evidence type="ECO:0000256" key="1">
    <source>
        <dbReference type="SAM" id="MobiDB-lite"/>
    </source>
</evidence>